<gene>
    <name evidence="1" type="ORF">RA11412_0326</name>
</gene>
<dbReference type="Proteomes" id="UP000250241">
    <property type="component" value="Chromosome"/>
</dbReference>
<protein>
    <submittedName>
        <fullName evidence="1">Uncharacterized protein</fullName>
    </submittedName>
</protein>
<organism evidence="1 2">
    <name type="scientific">Rothia aeria</name>
    <dbReference type="NCBI Taxonomy" id="172042"/>
    <lineage>
        <taxon>Bacteria</taxon>
        <taxon>Bacillati</taxon>
        <taxon>Actinomycetota</taxon>
        <taxon>Actinomycetes</taxon>
        <taxon>Micrococcales</taxon>
        <taxon>Micrococcaceae</taxon>
        <taxon>Rothia</taxon>
    </lineage>
</organism>
<dbReference type="KEGG" id="raj:RA11412_0326"/>
<dbReference type="AlphaFoldDB" id="A0A2Z5QW37"/>
<sequence length="44" mass="4755">MSDTGHPFCSALIVTVKPPIRTVHGYSGAAHLYGGNVFYCTERT</sequence>
<name>A0A2Z5QW37_9MICC</name>
<reference evidence="1 2" key="1">
    <citation type="submission" date="2016-10" db="EMBL/GenBank/DDBJ databases">
        <title>Genome sequence of Rothia aeria strain JCM11412.</title>
        <authorList>
            <person name="Nambu T."/>
        </authorList>
    </citation>
    <scope>NUCLEOTIDE SEQUENCE [LARGE SCALE GENOMIC DNA]</scope>
    <source>
        <strain evidence="1 2">JCM 11412</strain>
    </source>
</reference>
<evidence type="ECO:0000313" key="1">
    <source>
        <dbReference type="EMBL" id="BAV86625.1"/>
    </source>
</evidence>
<keyword evidence="2" id="KW-1185">Reference proteome</keyword>
<proteinExistence type="predicted"/>
<evidence type="ECO:0000313" key="2">
    <source>
        <dbReference type="Proteomes" id="UP000250241"/>
    </source>
</evidence>
<accession>A0A2Z5QW37</accession>
<dbReference type="EMBL" id="AP017895">
    <property type="protein sequence ID" value="BAV86625.1"/>
    <property type="molecule type" value="Genomic_DNA"/>
</dbReference>